<accession>A0A2W5CTH9</accession>
<dbReference type="AlphaFoldDB" id="A0A2W5CTH9"/>
<name>A0A2W5CTH9_9CORY</name>
<evidence type="ECO:0000313" key="3">
    <source>
        <dbReference type="EMBL" id="PZO98281.1"/>
    </source>
</evidence>
<keyword evidence="1" id="KW-0479">Metal-binding</keyword>
<reference evidence="3 4" key="1">
    <citation type="submission" date="2017-11" db="EMBL/GenBank/DDBJ databases">
        <title>Infants hospitalized years apart are colonized by the same room-sourced microbial strains.</title>
        <authorList>
            <person name="Brooks B."/>
            <person name="Olm M.R."/>
            <person name="Firek B.A."/>
            <person name="Baker R."/>
            <person name="Thomas B.C."/>
            <person name="Morowitz M.J."/>
            <person name="Banfield J.F."/>
        </authorList>
    </citation>
    <scope>NUCLEOTIDE SEQUENCE [LARGE SCALE GENOMIC DNA]</scope>
    <source>
        <strain evidence="3">S2_012_000_R3_87</strain>
    </source>
</reference>
<protein>
    <recommendedName>
        <fullName evidence="2">SWIM-type domain-containing protein</fullName>
    </recommendedName>
</protein>
<dbReference type="InterPro" id="IPR007527">
    <property type="entry name" value="Znf_SWIM"/>
</dbReference>
<proteinExistence type="predicted"/>
<feature type="domain" description="SWIM-type" evidence="2">
    <location>
        <begin position="45"/>
        <end position="82"/>
    </location>
</feature>
<dbReference type="EMBL" id="QFNY01000305">
    <property type="protein sequence ID" value="PZO98281.1"/>
    <property type="molecule type" value="Genomic_DNA"/>
</dbReference>
<gene>
    <name evidence="3" type="ORF">DI609_11095</name>
</gene>
<keyword evidence="1" id="KW-0862">Zinc</keyword>
<organism evidence="3 4">
    <name type="scientific">Corynebacterium urealyticum</name>
    <dbReference type="NCBI Taxonomy" id="43771"/>
    <lineage>
        <taxon>Bacteria</taxon>
        <taxon>Bacillati</taxon>
        <taxon>Actinomycetota</taxon>
        <taxon>Actinomycetes</taxon>
        <taxon>Mycobacteriales</taxon>
        <taxon>Corynebacteriaceae</taxon>
        <taxon>Corynebacterium</taxon>
    </lineage>
</organism>
<dbReference type="PROSITE" id="PS50966">
    <property type="entry name" value="ZF_SWIM"/>
    <property type="match status" value="1"/>
</dbReference>
<dbReference type="Proteomes" id="UP000249451">
    <property type="component" value="Unassembled WGS sequence"/>
</dbReference>
<comment type="caution">
    <text evidence="3">The sequence shown here is derived from an EMBL/GenBank/DDBJ whole genome shotgun (WGS) entry which is preliminary data.</text>
</comment>
<evidence type="ECO:0000259" key="2">
    <source>
        <dbReference type="PROSITE" id="PS50966"/>
    </source>
</evidence>
<evidence type="ECO:0000313" key="4">
    <source>
        <dbReference type="Proteomes" id="UP000249451"/>
    </source>
</evidence>
<evidence type="ECO:0000256" key="1">
    <source>
        <dbReference type="PROSITE-ProRule" id="PRU00325"/>
    </source>
</evidence>
<sequence length="220" mass="24940">MACFDTPLIKAFFADETIRNARALDYPVQLRDTAPFVYRTTIGGAEVQLDGAMFPGCSDCSCAEFRAGELCAHLCAAAAHHFSNTTNELEFFLPDASAAVRPELLEHPLFYELRMALVTYSPAYEEQTLTGAILNKAVQCRGKIADEKIAAEVLRLLNESFHFLNEKEDPALEALFDLLEELNAPEGEIESLRAQWEYLWEPRDDEWEFEWLDDEEEDSC</sequence>
<dbReference type="GO" id="GO:0008270">
    <property type="term" value="F:zinc ion binding"/>
    <property type="evidence" value="ECO:0007669"/>
    <property type="project" value="UniProtKB-KW"/>
</dbReference>
<keyword evidence="1" id="KW-0863">Zinc-finger</keyword>